<dbReference type="GO" id="GO:0000974">
    <property type="term" value="C:Prp19 complex"/>
    <property type="evidence" value="ECO:0007669"/>
    <property type="project" value="EnsemblFungi"/>
</dbReference>
<accession>I2H799</accession>
<dbReference type="GeneID" id="14497383"/>
<feature type="domain" description="STL11/RBM22-like N-terminal" evidence="4">
    <location>
        <begin position="5"/>
        <end position="127"/>
    </location>
</feature>
<dbReference type="OMA" id="RNVCQCC"/>
<evidence type="ECO:0000259" key="4">
    <source>
        <dbReference type="Pfam" id="PF21369"/>
    </source>
</evidence>
<sequence length="349" mass="39395">MVELPSICDKCLGSNKNIALTKATSSSSSCKICTLPFTVYFFKKFNRSNDIIKTLICLNCSNQRNVCQCCLLDFNWNLPIQLRDDIINLIQQNGNNTTATQIKTKEYKNDMMKSFLGLKKSIKLGGAVYSSDKESFELLYNKLLSFQTDTNSIINNDALATTRDTLVTASSSNISAIVKSLPLNDSLDGINDDPISFFFCYNVDPSIPEWKLQSHIATLLNISTELVSISINHRANYAIMKLKSLQDSKNFVNKLIDSNSFIISNYNTKSVIKRGYLQLNQFKIFLLPIFKNLNFNLNKLNPLSSNSADSIKLSIFLKKLVQKELRHKIQIATSKNVTNGKTNKKSFRK</sequence>
<dbReference type="KEGG" id="tbl:TBLA_0G03140"/>
<evidence type="ECO:0000256" key="3">
    <source>
        <dbReference type="ARBA" id="ARBA00025609"/>
    </source>
</evidence>
<dbReference type="GO" id="GO:0017070">
    <property type="term" value="F:U6 snRNA binding"/>
    <property type="evidence" value="ECO:0007669"/>
    <property type="project" value="EnsemblFungi"/>
</dbReference>
<comment type="function">
    <text evidence="3">Involved in pre-mRNA splicing. Facilitates the cooperative formation of U2/U6 helix II in association with stem II in the spliceosome. Binds to RNA.</text>
</comment>
<dbReference type="FunCoup" id="I2H799">
    <property type="interactions" value="184"/>
</dbReference>
<evidence type="ECO:0000256" key="1">
    <source>
        <dbReference type="ARBA" id="ARBA00019060"/>
    </source>
</evidence>
<organism evidence="5 6">
    <name type="scientific">Henningerozyma blattae (strain ATCC 34711 / CBS 6284 / DSM 70876 / NBRC 10599 / NRRL Y-10934 / UCD 77-7)</name>
    <name type="common">Yeast</name>
    <name type="synonym">Tetrapisispora blattae</name>
    <dbReference type="NCBI Taxonomy" id="1071380"/>
    <lineage>
        <taxon>Eukaryota</taxon>
        <taxon>Fungi</taxon>
        <taxon>Dikarya</taxon>
        <taxon>Ascomycota</taxon>
        <taxon>Saccharomycotina</taxon>
        <taxon>Saccharomycetes</taxon>
        <taxon>Saccharomycetales</taxon>
        <taxon>Saccharomycetaceae</taxon>
        <taxon>Henningerozyma</taxon>
    </lineage>
</organism>
<dbReference type="OrthoDB" id="10259600at2759"/>
<proteinExistence type="predicted"/>
<dbReference type="GO" id="GO:0071006">
    <property type="term" value="C:U2-type catalytic step 1 spliceosome"/>
    <property type="evidence" value="ECO:0007669"/>
    <property type="project" value="TreeGrafter"/>
</dbReference>
<dbReference type="PANTHER" id="PTHR14089">
    <property type="entry name" value="PRE-MRNA-SPLICING FACTOR RBM22"/>
    <property type="match status" value="1"/>
</dbReference>
<evidence type="ECO:0000313" key="5">
    <source>
        <dbReference type="EMBL" id="CCH62251.1"/>
    </source>
</evidence>
<evidence type="ECO:0000313" key="6">
    <source>
        <dbReference type="Proteomes" id="UP000002866"/>
    </source>
</evidence>
<dbReference type="RefSeq" id="XP_004181770.1">
    <property type="nucleotide sequence ID" value="XM_004181722.1"/>
</dbReference>
<dbReference type="EMBL" id="HE806322">
    <property type="protein sequence ID" value="CCH62251.1"/>
    <property type="molecule type" value="Genomic_DNA"/>
</dbReference>
<dbReference type="HOGENOM" id="CLU_027112_1_1_1"/>
<evidence type="ECO:0000256" key="2">
    <source>
        <dbReference type="ARBA" id="ARBA00022884"/>
    </source>
</evidence>
<reference evidence="5 6" key="1">
    <citation type="journal article" date="2011" name="Proc. Natl. Acad. Sci. U.S.A.">
        <title>Evolutionary erosion of yeast sex chromosomes by mating-type switching accidents.</title>
        <authorList>
            <person name="Gordon J.L."/>
            <person name="Armisen D."/>
            <person name="Proux-Wera E."/>
            <person name="Oheigeartaigh S.S."/>
            <person name="Byrne K.P."/>
            <person name="Wolfe K.H."/>
        </authorList>
    </citation>
    <scope>NUCLEOTIDE SEQUENCE [LARGE SCALE GENOMIC DNA]</scope>
    <source>
        <strain evidence="6">ATCC 34711 / CBS 6284 / DSM 70876 / NBRC 10599 / NRRL Y-10934 / UCD 77-7</strain>
    </source>
</reference>
<name>I2H799_HENB6</name>
<dbReference type="GO" id="GO:0036002">
    <property type="term" value="F:pre-mRNA binding"/>
    <property type="evidence" value="ECO:0007669"/>
    <property type="project" value="TreeGrafter"/>
</dbReference>
<dbReference type="GO" id="GO:0000398">
    <property type="term" value="P:mRNA splicing, via spliceosome"/>
    <property type="evidence" value="ECO:0007669"/>
    <property type="project" value="EnsemblFungi"/>
</dbReference>
<protein>
    <recommendedName>
        <fullName evidence="1">Pre-mRNA-splicing factor SLT11</fullName>
    </recommendedName>
</protein>
<gene>
    <name evidence="5" type="primary">TBLA0G03140</name>
    <name evidence="5" type="ORF">TBLA_0G03140</name>
</gene>
<dbReference type="InterPro" id="IPR048995">
    <property type="entry name" value="STL11/RBM22-like_N"/>
</dbReference>
<dbReference type="GO" id="GO:0071007">
    <property type="term" value="C:U2-type catalytic step 2 spliceosome"/>
    <property type="evidence" value="ECO:0007669"/>
    <property type="project" value="TreeGrafter"/>
</dbReference>
<dbReference type="Proteomes" id="UP000002866">
    <property type="component" value="Chromosome 7"/>
</dbReference>
<keyword evidence="2" id="KW-0694">RNA-binding</keyword>
<dbReference type="InterPro" id="IPR039171">
    <property type="entry name" value="Cwc2/Slt11"/>
</dbReference>
<dbReference type="STRING" id="1071380.I2H799"/>
<keyword evidence="6" id="KW-1185">Reference proteome</keyword>
<dbReference type="AlphaFoldDB" id="I2H799"/>
<dbReference type="InParanoid" id="I2H799"/>
<dbReference type="PANTHER" id="PTHR14089:SF6">
    <property type="entry name" value="PRE-MRNA-SPLICING FACTOR RBM22"/>
    <property type="match status" value="1"/>
</dbReference>
<dbReference type="eggNOG" id="KOG0153">
    <property type="taxonomic scope" value="Eukaryota"/>
</dbReference>
<dbReference type="Pfam" id="PF21369">
    <property type="entry name" value="STL11_N"/>
    <property type="match status" value="1"/>
</dbReference>